<evidence type="ECO:0000256" key="2">
    <source>
        <dbReference type="SAM" id="MobiDB-lite"/>
    </source>
</evidence>
<keyword evidence="4" id="KW-1185">Reference proteome</keyword>
<dbReference type="Proteomes" id="UP001620626">
    <property type="component" value="Unassembled WGS sequence"/>
</dbReference>
<feature type="coiled-coil region" evidence="1">
    <location>
        <begin position="40"/>
        <end position="78"/>
    </location>
</feature>
<feature type="region of interest" description="Disordered" evidence="2">
    <location>
        <begin position="238"/>
        <end position="323"/>
    </location>
</feature>
<comment type="caution">
    <text evidence="3">The sequence shown here is derived from an EMBL/GenBank/DDBJ whole genome shotgun (WGS) entry which is preliminary data.</text>
</comment>
<feature type="region of interest" description="Disordered" evidence="2">
    <location>
        <begin position="1"/>
        <end position="35"/>
    </location>
</feature>
<keyword evidence="1" id="KW-0175">Coiled coil</keyword>
<feature type="compositionally biased region" description="Low complexity" evidence="2">
    <location>
        <begin position="293"/>
        <end position="306"/>
    </location>
</feature>
<feature type="compositionally biased region" description="Polar residues" evidence="2">
    <location>
        <begin position="213"/>
        <end position="224"/>
    </location>
</feature>
<proteinExistence type="predicted"/>
<feature type="compositionally biased region" description="Polar residues" evidence="2">
    <location>
        <begin position="152"/>
        <end position="162"/>
    </location>
</feature>
<evidence type="ECO:0000313" key="3">
    <source>
        <dbReference type="EMBL" id="KAL3090775.1"/>
    </source>
</evidence>
<feature type="region of interest" description="Disordered" evidence="2">
    <location>
        <begin position="125"/>
        <end position="200"/>
    </location>
</feature>
<organism evidence="3 4">
    <name type="scientific">Heterodera trifolii</name>
    <dbReference type="NCBI Taxonomy" id="157864"/>
    <lineage>
        <taxon>Eukaryota</taxon>
        <taxon>Metazoa</taxon>
        <taxon>Ecdysozoa</taxon>
        <taxon>Nematoda</taxon>
        <taxon>Chromadorea</taxon>
        <taxon>Rhabditida</taxon>
        <taxon>Tylenchina</taxon>
        <taxon>Tylenchomorpha</taxon>
        <taxon>Tylenchoidea</taxon>
        <taxon>Heteroderidae</taxon>
        <taxon>Heteroderinae</taxon>
        <taxon>Heterodera</taxon>
    </lineage>
</organism>
<accession>A0ABD2JJN0</accession>
<protein>
    <submittedName>
        <fullName evidence="3">Uncharacterized protein</fullName>
    </submittedName>
</protein>
<feature type="compositionally biased region" description="Low complexity" evidence="2">
    <location>
        <begin position="176"/>
        <end position="185"/>
    </location>
</feature>
<feature type="region of interest" description="Disordered" evidence="2">
    <location>
        <begin position="213"/>
        <end position="232"/>
    </location>
</feature>
<sequence>MSADPGEVSGLGAGPSKSPMSSITQPKATSSNSESNYILNDKYFEKIANIEERRAQIEENYKDELIKIEGKKAQIEENYKDQLILIERERNALFAENNAYVAQQHRNTIEQLRMRISQLEAQLPASAVGERQSPNNGTDKRTTAAAAPNIHSDAQSPSATDTEPTELPASAIPAPSGGSTSTSSTLAPNYGTDHAEHRGGHSSVTLFAERTPTSVASVPAQSLPPNVGTRDQLMAHSSDNFAERPPPAQSLARDGGTNFGQHPLGHSSGNHFSARPPTSVDSAPAHHLAPNYGNNNGQHQFGHNSGTHFVEDPPISAASVPTQHLAPNYGTNYGRQFFGNLSGTTSARQPNPVASVPAPNYGTNYGQQSFNHPSGNRFAIRPPISASSVPAQQLAPNYSNNYDQHQFGHHSGTHLVEDPLISASSVPTQHLAPNYSNNYDQRPLVHPFGNNFAARSTTSAASAPRTYLPPNYSRNSHGQWDRPSSSATFHPYHRPPQ</sequence>
<feature type="compositionally biased region" description="Polar residues" evidence="2">
    <location>
        <begin position="472"/>
        <end position="488"/>
    </location>
</feature>
<dbReference type="AlphaFoldDB" id="A0ABD2JJN0"/>
<reference evidence="3 4" key="1">
    <citation type="submission" date="2024-10" db="EMBL/GenBank/DDBJ databases">
        <authorList>
            <person name="Kim D."/>
        </authorList>
    </citation>
    <scope>NUCLEOTIDE SEQUENCE [LARGE SCALE GENOMIC DNA]</scope>
    <source>
        <strain evidence="3">BH-2024</strain>
    </source>
</reference>
<evidence type="ECO:0000313" key="4">
    <source>
        <dbReference type="Proteomes" id="UP001620626"/>
    </source>
</evidence>
<evidence type="ECO:0000256" key="1">
    <source>
        <dbReference type="SAM" id="Coils"/>
    </source>
</evidence>
<dbReference type="EMBL" id="JBICBT010000956">
    <property type="protein sequence ID" value="KAL3090775.1"/>
    <property type="molecule type" value="Genomic_DNA"/>
</dbReference>
<feature type="compositionally biased region" description="Low complexity" evidence="2">
    <location>
        <begin position="456"/>
        <end position="466"/>
    </location>
</feature>
<feature type="compositionally biased region" description="Polar residues" evidence="2">
    <location>
        <begin position="18"/>
        <end position="35"/>
    </location>
</feature>
<name>A0ABD2JJN0_9BILA</name>
<gene>
    <name evidence="3" type="ORF">niasHT_029994</name>
</gene>
<feature type="region of interest" description="Disordered" evidence="2">
    <location>
        <begin position="456"/>
        <end position="497"/>
    </location>
</feature>